<dbReference type="Gene3D" id="3.90.1570.10">
    <property type="entry name" value="tt1808, chain A"/>
    <property type="match status" value="1"/>
</dbReference>
<evidence type="ECO:0000313" key="3">
    <source>
        <dbReference type="Proteomes" id="UP001596512"/>
    </source>
</evidence>
<sequence length="156" mass="17497">MDGDLIMSPRENTANSFAAGELHAFFRVPAREAGFRAYPAVNVKFSDKTWIEPDLVVAAKAFHHETWVDAADLIMPVEFVSPSSRRKDRVDKPARCAAAGIPYFMRVEVDYDDVLIELLQLRGGDYRSHALGKSGEVFEMDLPFPLSFDPASLLEY</sequence>
<accession>A0ABW2TX80</accession>
<dbReference type="SUPFAM" id="SSF52980">
    <property type="entry name" value="Restriction endonuclease-like"/>
    <property type="match status" value="1"/>
</dbReference>
<dbReference type="InterPro" id="IPR012296">
    <property type="entry name" value="Nuclease_put_TT1808"/>
</dbReference>
<proteinExistence type="predicted"/>
<name>A0ABW2TX80_9PSEU</name>
<dbReference type="InterPro" id="IPR008538">
    <property type="entry name" value="Uma2"/>
</dbReference>
<evidence type="ECO:0000259" key="1">
    <source>
        <dbReference type="Pfam" id="PF05685"/>
    </source>
</evidence>
<comment type="caution">
    <text evidence="2">The sequence shown here is derived from an EMBL/GenBank/DDBJ whole genome shotgun (WGS) entry which is preliminary data.</text>
</comment>
<dbReference type="Proteomes" id="UP001596512">
    <property type="component" value="Unassembled WGS sequence"/>
</dbReference>
<keyword evidence="2" id="KW-0540">Nuclease</keyword>
<keyword evidence="2" id="KW-0255">Endonuclease</keyword>
<dbReference type="GO" id="GO:0004519">
    <property type="term" value="F:endonuclease activity"/>
    <property type="evidence" value="ECO:0007669"/>
    <property type="project" value="UniProtKB-KW"/>
</dbReference>
<feature type="domain" description="Putative restriction endonuclease" evidence="1">
    <location>
        <begin position="2"/>
        <end position="147"/>
    </location>
</feature>
<keyword evidence="3" id="KW-1185">Reference proteome</keyword>
<evidence type="ECO:0000313" key="2">
    <source>
        <dbReference type="EMBL" id="MFC7618399.1"/>
    </source>
</evidence>
<gene>
    <name evidence="2" type="ORF">ACFQV2_38585</name>
</gene>
<dbReference type="InterPro" id="IPR011335">
    <property type="entry name" value="Restrct_endonuc-II-like"/>
</dbReference>
<dbReference type="Pfam" id="PF05685">
    <property type="entry name" value="Uma2"/>
    <property type="match status" value="1"/>
</dbReference>
<reference evidence="3" key="1">
    <citation type="journal article" date="2019" name="Int. J. Syst. Evol. Microbiol.">
        <title>The Global Catalogue of Microorganisms (GCM) 10K type strain sequencing project: providing services to taxonomists for standard genome sequencing and annotation.</title>
        <authorList>
            <consortium name="The Broad Institute Genomics Platform"/>
            <consortium name="The Broad Institute Genome Sequencing Center for Infectious Disease"/>
            <person name="Wu L."/>
            <person name="Ma J."/>
        </authorList>
    </citation>
    <scope>NUCLEOTIDE SEQUENCE [LARGE SCALE GENOMIC DNA]</scope>
    <source>
        <strain evidence="3">JCM 17695</strain>
    </source>
</reference>
<organism evidence="2 3">
    <name type="scientific">Actinokineospora soli</name>
    <dbReference type="NCBI Taxonomy" id="1048753"/>
    <lineage>
        <taxon>Bacteria</taxon>
        <taxon>Bacillati</taxon>
        <taxon>Actinomycetota</taxon>
        <taxon>Actinomycetes</taxon>
        <taxon>Pseudonocardiales</taxon>
        <taxon>Pseudonocardiaceae</taxon>
        <taxon>Actinokineospora</taxon>
    </lineage>
</organism>
<dbReference type="EMBL" id="JBHTEY010000004">
    <property type="protein sequence ID" value="MFC7618399.1"/>
    <property type="molecule type" value="Genomic_DNA"/>
</dbReference>
<keyword evidence="2" id="KW-0378">Hydrolase</keyword>
<protein>
    <submittedName>
        <fullName evidence="2">Uma2 family endonuclease</fullName>
    </submittedName>
</protein>
<dbReference type="CDD" id="cd06260">
    <property type="entry name" value="DUF820-like"/>
    <property type="match status" value="1"/>
</dbReference>